<accession>A0A401Z2D5</accession>
<gene>
    <name evidence="5" type="ORF">EHYA_08751</name>
</gene>
<keyword evidence="3" id="KW-0804">Transcription</keyword>
<evidence type="ECO:0000256" key="3">
    <source>
        <dbReference type="ARBA" id="ARBA00023163"/>
    </source>
</evidence>
<evidence type="ECO:0000259" key="4">
    <source>
        <dbReference type="PROSITE" id="PS50949"/>
    </source>
</evidence>
<dbReference type="AlphaFoldDB" id="A0A401Z2D5"/>
<evidence type="ECO:0000256" key="1">
    <source>
        <dbReference type="ARBA" id="ARBA00023015"/>
    </source>
</evidence>
<dbReference type="PANTHER" id="PTHR44846:SF1">
    <property type="entry name" value="MANNOSYL-D-GLYCERATE TRANSPORT_METABOLISM SYSTEM REPRESSOR MNGR-RELATED"/>
    <property type="match status" value="1"/>
</dbReference>
<dbReference type="GO" id="GO:0003700">
    <property type="term" value="F:DNA-binding transcription factor activity"/>
    <property type="evidence" value="ECO:0007669"/>
    <property type="project" value="InterPro"/>
</dbReference>
<comment type="caution">
    <text evidence="5">The sequence shown here is derived from an EMBL/GenBank/DDBJ whole genome shotgun (WGS) entry which is preliminary data.</text>
</comment>
<dbReference type="CDD" id="cd07377">
    <property type="entry name" value="WHTH_GntR"/>
    <property type="match status" value="1"/>
</dbReference>
<dbReference type="InterPro" id="IPR036390">
    <property type="entry name" value="WH_DNA-bd_sf"/>
</dbReference>
<feature type="domain" description="HTH gntR-type" evidence="4">
    <location>
        <begin position="13"/>
        <end position="83"/>
    </location>
</feature>
<evidence type="ECO:0000256" key="2">
    <source>
        <dbReference type="ARBA" id="ARBA00023125"/>
    </source>
</evidence>
<dbReference type="EMBL" id="BIFH01000044">
    <property type="protein sequence ID" value="GCE01012.1"/>
    <property type="molecule type" value="Genomic_DNA"/>
</dbReference>
<dbReference type="GO" id="GO:0045892">
    <property type="term" value="P:negative regulation of DNA-templated transcription"/>
    <property type="evidence" value="ECO:0007669"/>
    <property type="project" value="TreeGrafter"/>
</dbReference>
<dbReference type="SUPFAM" id="SSF46785">
    <property type="entry name" value="Winged helix' DNA-binding domain"/>
    <property type="match status" value="1"/>
</dbReference>
<dbReference type="PROSITE" id="PS50949">
    <property type="entry name" value="HTH_GNTR"/>
    <property type="match status" value="1"/>
</dbReference>
<dbReference type="SUPFAM" id="SSF64288">
    <property type="entry name" value="Chorismate lyase-like"/>
    <property type="match status" value="1"/>
</dbReference>
<keyword evidence="6" id="KW-1185">Reference proteome</keyword>
<keyword evidence="1" id="KW-0805">Transcription regulation</keyword>
<dbReference type="PANTHER" id="PTHR44846">
    <property type="entry name" value="MANNOSYL-D-GLYCERATE TRANSPORT/METABOLISM SYSTEM REPRESSOR MNGR-RELATED"/>
    <property type="match status" value="1"/>
</dbReference>
<dbReference type="InterPro" id="IPR036388">
    <property type="entry name" value="WH-like_DNA-bd_sf"/>
</dbReference>
<dbReference type="Pfam" id="PF07702">
    <property type="entry name" value="UTRA"/>
    <property type="match status" value="1"/>
</dbReference>
<dbReference type="InterPro" id="IPR050679">
    <property type="entry name" value="Bact_HTH_transcr_reg"/>
</dbReference>
<dbReference type="Gene3D" id="3.40.1410.10">
    <property type="entry name" value="Chorismate lyase-like"/>
    <property type="match status" value="1"/>
</dbReference>
<reference evidence="5 6" key="1">
    <citation type="submission" date="2018-12" db="EMBL/GenBank/DDBJ databases">
        <title>Draft genome sequence of Embleya hyalina NBRC 13850T.</title>
        <authorList>
            <person name="Komaki H."/>
            <person name="Hosoyama A."/>
            <person name="Kimura A."/>
            <person name="Ichikawa N."/>
            <person name="Tamura T."/>
        </authorList>
    </citation>
    <scope>NUCLEOTIDE SEQUENCE [LARGE SCALE GENOMIC DNA]</scope>
    <source>
        <strain evidence="5 6">NBRC 13850</strain>
    </source>
</reference>
<dbReference type="SMART" id="SM00866">
    <property type="entry name" value="UTRA"/>
    <property type="match status" value="1"/>
</dbReference>
<proteinExistence type="predicted"/>
<dbReference type="InterPro" id="IPR011663">
    <property type="entry name" value="UTRA"/>
</dbReference>
<dbReference type="PRINTS" id="PR00035">
    <property type="entry name" value="HTHGNTR"/>
</dbReference>
<dbReference type="InterPro" id="IPR028978">
    <property type="entry name" value="Chorismate_lyase_/UTRA_dom_sf"/>
</dbReference>
<dbReference type="Pfam" id="PF00392">
    <property type="entry name" value="GntR"/>
    <property type="match status" value="1"/>
</dbReference>
<dbReference type="Gene3D" id="1.10.10.10">
    <property type="entry name" value="Winged helix-like DNA-binding domain superfamily/Winged helix DNA-binding domain"/>
    <property type="match status" value="1"/>
</dbReference>
<dbReference type="Proteomes" id="UP000286931">
    <property type="component" value="Unassembled WGS sequence"/>
</dbReference>
<dbReference type="SMART" id="SM00345">
    <property type="entry name" value="HTH_GNTR"/>
    <property type="match status" value="1"/>
</dbReference>
<dbReference type="GO" id="GO:0003677">
    <property type="term" value="F:DNA binding"/>
    <property type="evidence" value="ECO:0007669"/>
    <property type="project" value="UniProtKB-KW"/>
</dbReference>
<name>A0A401Z2D5_9ACTN</name>
<organism evidence="5 6">
    <name type="scientific">Embleya hyalina</name>
    <dbReference type="NCBI Taxonomy" id="516124"/>
    <lineage>
        <taxon>Bacteria</taxon>
        <taxon>Bacillati</taxon>
        <taxon>Actinomycetota</taxon>
        <taxon>Actinomycetes</taxon>
        <taxon>Kitasatosporales</taxon>
        <taxon>Streptomycetaceae</taxon>
        <taxon>Embleya</taxon>
    </lineage>
</organism>
<dbReference type="InterPro" id="IPR000524">
    <property type="entry name" value="Tscrpt_reg_HTH_GntR"/>
</dbReference>
<keyword evidence="2" id="KW-0238">DNA-binding</keyword>
<dbReference type="RefSeq" id="WP_218043245.1">
    <property type="nucleotide sequence ID" value="NZ_BIFH01000044.1"/>
</dbReference>
<protein>
    <submittedName>
        <fullName evidence="5">GntR family transcriptional regulator</fullName>
    </submittedName>
</protein>
<evidence type="ECO:0000313" key="5">
    <source>
        <dbReference type="EMBL" id="GCE01012.1"/>
    </source>
</evidence>
<sequence length="265" mass="29497">MTVQGAGPTPLDRTSRVPLWAQLREDLRRRLAANEFGEAFPGEHALVAEYDVSRHTVREALRKLRSEGHVIAGRGRVSRPAAPIEQHIGNAYSLFDAVERIGSVQRSTVRVLDRRADGVAAARLGLEESTPLVHVERLRLADEEPLAVDRVWLPADLASPLLKADFTHTGLYAELARHCGIRVMGGWERIRALVPNPAEHRLLACPKGTAVFAIDRAGSWQGRIVEWRQTLVRADRFCVTADFSDRDGYHLAGEEHRTGARHRPA</sequence>
<evidence type="ECO:0000313" key="6">
    <source>
        <dbReference type="Proteomes" id="UP000286931"/>
    </source>
</evidence>